<accession>A0A6S7GB37</accession>
<sequence>MASTSKSAEKVKNVNGYIHELSEIQIGKTTGNRYFDFKVQEDESEFTRVACFSPEKRDVLKRKQESKDPVCLTNVSPQKKKYKPDIKEYTMGKYSSVVDGDSLYFPWRLSPGADTNPVSIENIFGKKEVGESIWFRGKVVSISDPYSVYSSAMEKKLQKRDLIVADPTGAMFLSLWEGLVDQVEIQRSYLFTNVKVAFFKKRFLNTTSKSVISVLEESIELPRKVEERVKILEMQENNIEKGRIHEDLINNAKSIVKCQQCNLSTLKKNMTSHMTANIIIQAEGDDKTASVRYHCPMVALRSLFAVLSITEGYKFKEQDITELSEDMVVETLLHIGEVEFEIRKEEKLIQSMKLL</sequence>
<evidence type="ECO:0000313" key="1">
    <source>
        <dbReference type="EMBL" id="CAB3985337.1"/>
    </source>
</evidence>
<organism evidence="1 2">
    <name type="scientific">Paramuricea clavata</name>
    <name type="common">Red gorgonian</name>
    <name type="synonym">Violescent sea-whip</name>
    <dbReference type="NCBI Taxonomy" id="317549"/>
    <lineage>
        <taxon>Eukaryota</taxon>
        <taxon>Metazoa</taxon>
        <taxon>Cnidaria</taxon>
        <taxon>Anthozoa</taxon>
        <taxon>Octocorallia</taxon>
        <taxon>Malacalcyonacea</taxon>
        <taxon>Plexauridae</taxon>
        <taxon>Paramuricea</taxon>
    </lineage>
</organism>
<keyword evidence="2" id="KW-1185">Reference proteome</keyword>
<proteinExistence type="predicted"/>
<evidence type="ECO:0000313" key="2">
    <source>
        <dbReference type="Proteomes" id="UP001152795"/>
    </source>
</evidence>
<reference evidence="1" key="1">
    <citation type="submission" date="2020-04" db="EMBL/GenBank/DDBJ databases">
        <authorList>
            <person name="Alioto T."/>
            <person name="Alioto T."/>
            <person name="Gomez Garrido J."/>
        </authorList>
    </citation>
    <scope>NUCLEOTIDE SEQUENCE</scope>
    <source>
        <strain evidence="1">A484AB</strain>
    </source>
</reference>
<gene>
    <name evidence="1" type="ORF">PACLA_8A018715</name>
</gene>
<dbReference type="Gene3D" id="2.40.50.140">
    <property type="entry name" value="Nucleic acid-binding proteins"/>
    <property type="match status" value="1"/>
</dbReference>
<dbReference type="EMBL" id="CACRXK020000859">
    <property type="protein sequence ID" value="CAB3985337.1"/>
    <property type="molecule type" value="Genomic_DNA"/>
</dbReference>
<dbReference type="InterPro" id="IPR012340">
    <property type="entry name" value="NA-bd_OB-fold"/>
</dbReference>
<protein>
    <submittedName>
        <fullName evidence="1">Uncharacterized protein</fullName>
    </submittedName>
</protein>
<dbReference type="Proteomes" id="UP001152795">
    <property type="component" value="Unassembled WGS sequence"/>
</dbReference>
<dbReference type="SUPFAM" id="SSF50249">
    <property type="entry name" value="Nucleic acid-binding proteins"/>
    <property type="match status" value="1"/>
</dbReference>
<name>A0A6S7GB37_PARCT</name>
<comment type="caution">
    <text evidence="1">The sequence shown here is derived from an EMBL/GenBank/DDBJ whole genome shotgun (WGS) entry which is preliminary data.</text>
</comment>
<dbReference type="OrthoDB" id="6093948at2759"/>
<dbReference type="AlphaFoldDB" id="A0A6S7GB37"/>